<protein>
    <submittedName>
        <fullName evidence="3">SGNH/GDSL hydrolase family protein</fullName>
    </submittedName>
</protein>
<organism evidence="3 4">
    <name type="scientific">Streptomyces yaizuensis</name>
    <dbReference type="NCBI Taxonomy" id="2989713"/>
    <lineage>
        <taxon>Bacteria</taxon>
        <taxon>Bacillati</taxon>
        <taxon>Actinomycetota</taxon>
        <taxon>Actinomycetes</taxon>
        <taxon>Kitasatosporales</taxon>
        <taxon>Streptomycetaceae</taxon>
        <taxon>Streptomyces</taxon>
    </lineage>
</organism>
<evidence type="ECO:0000313" key="4">
    <source>
        <dbReference type="Proteomes" id="UP001291653"/>
    </source>
</evidence>
<accession>A0ABQ5PAN2</accession>
<gene>
    <name evidence="3" type="ORF">SYYSPA8_35060</name>
</gene>
<dbReference type="Proteomes" id="UP001291653">
    <property type="component" value="Unassembled WGS sequence"/>
</dbReference>
<keyword evidence="1" id="KW-0732">Signal</keyword>
<reference evidence="3 4" key="1">
    <citation type="submission" date="2022-10" db="EMBL/GenBank/DDBJ databases">
        <title>Draft genome sequence of Streptomyces sp. YSPA8.</title>
        <authorList>
            <person name="Moriuchi R."/>
            <person name="Dohra H."/>
            <person name="Yamamura H."/>
            <person name="Kodani S."/>
        </authorList>
    </citation>
    <scope>NUCLEOTIDE SEQUENCE [LARGE SCALE GENOMIC DNA]</scope>
    <source>
        <strain evidence="3 4">YSPA8</strain>
    </source>
</reference>
<dbReference type="Gene3D" id="3.40.50.1110">
    <property type="entry name" value="SGNH hydrolase"/>
    <property type="match status" value="1"/>
</dbReference>
<comment type="caution">
    <text evidence="3">The sequence shown here is derived from an EMBL/GenBank/DDBJ whole genome shotgun (WGS) entry which is preliminary data.</text>
</comment>
<dbReference type="CDD" id="cd01830">
    <property type="entry name" value="XynE_like"/>
    <property type="match status" value="1"/>
</dbReference>
<feature type="chain" id="PRO_5046692237" evidence="1">
    <location>
        <begin position="31"/>
        <end position="430"/>
    </location>
</feature>
<dbReference type="InterPro" id="IPR036514">
    <property type="entry name" value="SGNH_hydro_sf"/>
</dbReference>
<evidence type="ECO:0000256" key="1">
    <source>
        <dbReference type="SAM" id="SignalP"/>
    </source>
</evidence>
<feature type="signal peptide" evidence="1">
    <location>
        <begin position="1"/>
        <end position="30"/>
    </location>
</feature>
<proteinExistence type="predicted"/>
<dbReference type="RefSeq" id="WP_323451566.1">
    <property type="nucleotide sequence ID" value="NZ_BSBI01000021.1"/>
</dbReference>
<dbReference type="EMBL" id="BSBI01000021">
    <property type="protein sequence ID" value="GLF99631.1"/>
    <property type="molecule type" value="Genomic_DNA"/>
</dbReference>
<dbReference type="SUPFAM" id="SSF52266">
    <property type="entry name" value="SGNH hydrolase"/>
    <property type="match status" value="1"/>
</dbReference>
<dbReference type="PANTHER" id="PTHR43784">
    <property type="entry name" value="GDSL-LIKE LIPASE/ACYLHYDROLASE, PUTATIVE (AFU_ORTHOLOGUE AFUA_2G00820)-RELATED"/>
    <property type="match status" value="1"/>
</dbReference>
<sequence>MRLAIRHIPVASVAVVTTVALALTSAPATAGQPPGGGGAWSAAWGAAHQYPGVPEGWPPNWSSGGFADESVRQVLRVSSGGSRVRVRLSNRYGVKPLVVTAATVGRAGEGAAVRPGTVRALRFQGSGGLTVPAGRDAVSDMLVLPVRPLERLTVTLHFAPGGTGPLSYHSEGLATSYRAAGDRTGDTSGQPFAGGTSDAYYTLSGVEVAGPRTDGTVVAFGDSITDGAGSTPGADNRYPDQLAERLRAARSRLAVVNAGISGNRLLSDSSCFGEKGTVRFRHDVLDRPGVRAAVVLIGINDIGAGGEPDTGCGPAPRVTARDIINGHRTLIRMARERGVWIVGATLTPFKGAPYGYDTGAKQELRQEVNDWIRTSGAYDAVADLDRTLRDPAAPDRLLPAYDSGDRIHPNDAGMDAMARTVRPHLTAGSR</sequence>
<keyword evidence="4" id="KW-1185">Reference proteome</keyword>
<dbReference type="InterPro" id="IPR053140">
    <property type="entry name" value="GDSL_Rv0518-like"/>
</dbReference>
<dbReference type="PANTHER" id="PTHR43784:SF2">
    <property type="entry name" value="GDSL-LIKE LIPASE_ACYLHYDROLASE, PUTATIVE (AFU_ORTHOLOGUE AFUA_2G00820)-RELATED"/>
    <property type="match status" value="1"/>
</dbReference>
<evidence type="ECO:0000313" key="3">
    <source>
        <dbReference type="EMBL" id="GLF99631.1"/>
    </source>
</evidence>
<name>A0ABQ5PAN2_9ACTN</name>
<dbReference type="GO" id="GO:0016787">
    <property type="term" value="F:hydrolase activity"/>
    <property type="evidence" value="ECO:0007669"/>
    <property type="project" value="UniProtKB-KW"/>
</dbReference>
<feature type="domain" description="SGNH hydrolase-type esterase" evidence="2">
    <location>
        <begin position="219"/>
        <end position="415"/>
    </location>
</feature>
<dbReference type="Pfam" id="PF13472">
    <property type="entry name" value="Lipase_GDSL_2"/>
    <property type="match status" value="1"/>
</dbReference>
<keyword evidence="3" id="KW-0378">Hydrolase</keyword>
<evidence type="ECO:0000259" key="2">
    <source>
        <dbReference type="Pfam" id="PF13472"/>
    </source>
</evidence>
<dbReference type="InterPro" id="IPR013830">
    <property type="entry name" value="SGNH_hydro"/>
</dbReference>